<comment type="subcellular location">
    <subcellularLocation>
        <location evidence="1">Cell outer membrane</location>
    </subcellularLocation>
</comment>
<dbReference type="InterPro" id="IPR051692">
    <property type="entry name" value="OMP-like"/>
</dbReference>
<dbReference type="Gene3D" id="2.40.160.20">
    <property type="match status" value="1"/>
</dbReference>
<name>A0A1W6MZ95_9HYPH</name>
<evidence type="ECO:0000256" key="4">
    <source>
        <dbReference type="ARBA" id="ARBA00023237"/>
    </source>
</evidence>
<evidence type="ECO:0000313" key="8">
    <source>
        <dbReference type="EMBL" id="ARN82917.1"/>
    </source>
</evidence>
<dbReference type="Pfam" id="PF13505">
    <property type="entry name" value="OMP_b-brl"/>
    <property type="match status" value="1"/>
</dbReference>
<comment type="similarity">
    <text evidence="5">Belongs to the Omp25/RopB family.</text>
</comment>
<dbReference type="STRING" id="655015.B1812_19610"/>
<feature type="chain" id="PRO_5012303565" description="Outer membrane protein beta-barrel domain-containing protein" evidence="6">
    <location>
        <begin position="22"/>
        <end position="287"/>
    </location>
</feature>
<dbReference type="InterPro" id="IPR011250">
    <property type="entry name" value="OMP/PagP_B-barrel"/>
</dbReference>
<evidence type="ECO:0000256" key="3">
    <source>
        <dbReference type="ARBA" id="ARBA00023136"/>
    </source>
</evidence>
<dbReference type="EMBL" id="CP019948">
    <property type="protein sequence ID" value="ARN82917.1"/>
    <property type="molecule type" value="Genomic_DNA"/>
</dbReference>
<keyword evidence="4" id="KW-0998">Cell outer membrane</keyword>
<sequence>MKKGLFASALALGLATGSAFAADLPSRKAPIVEPPPAPATWTGAYLGLDIGGIWLDNGNNNGGAFSGSPVVAYWDPRFAFLGNGGGSPNLFFLPTGVQSGRSGGGVIGGFHDGYNLQLTRSLVVGYESDFGGTSLSTRNANSSNYTLYASPFAPAGGLLVPVSQYGNKQLSLSWLGTVRGRVGWLLTPTILAYGTGGFAYGETSPFSFSGTATGWTVGGGLEWKVMPNWSVKGEVLHVELTSNHNNNGGWNWGWGYNRTASLNIARVGVNYHFDWTALFKSPVIAAY</sequence>
<gene>
    <name evidence="8" type="ORF">B1812_19610</name>
</gene>
<evidence type="ECO:0000256" key="2">
    <source>
        <dbReference type="ARBA" id="ARBA00022729"/>
    </source>
</evidence>
<dbReference type="AlphaFoldDB" id="A0A1W6MZ95"/>
<accession>A0A1W6MZ95</accession>
<feature type="signal peptide" evidence="6">
    <location>
        <begin position="1"/>
        <end position="21"/>
    </location>
</feature>
<dbReference type="SUPFAM" id="SSF56925">
    <property type="entry name" value="OMPA-like"/>
    <property type="match status" value="1"/>
</dbReference>
<evidence type="ECO:0000256" key="5">
    <source>
        <dbReference type="ARBA" id="ARBA00038306"/>
    </source>
</evidence>
<keyword evidence="3" id="KW-0472">Membrane</keyword>
<dbReference type="KEGG" id="mbry:B1812_19610"/>
<keyword evidence="2 6" id="KW-0732">Signal</keyword>
<organism evidence="8 9">
    <name type="scientific">Methylocystis bryophila</name>
    <dbReference type="NCBI Taxonomy" id="655015"/>
    <lineage>
        <taxon>Bacteria</taxon>
        <taxon>Pseudomonadati</taxon>
        <taxon>Pseudomonadota</taxon>
        <taxon>Alphaproteobacteria</taxon>
        <taxon>Hyphomicrobiales</taxon>
        <taxon>Methylocystaceae</taxon>
        <taxon>Methylocystis</taxon>
    </lineage>
</organism>
<keyword evidence="9" id="KW-1185">Reference proteome</keyword>
<feature type="domain" description="Outer membrane protein beta-barrel" evidence="7">
    <location>
        <begin position="10"/>
        <end position="273"/>
    </location>
</feature>
<protein>
    <recommendedName>
        <fullName evidence="7">Outer membrane protein beta-barrel domain-containing protein</fullName>
    </recommendedName>
</protein>
<proteinExistence type="inferred from homology"/>
<evidence type="ECO:0000256" key="1">
    <source>
        <dbReference type="ARBA" id="ARBA00004442"/>
    </source>
</evidence>
<evidence type="ECO:0000256" key="6">
    <source>
        <dbReference type="SAM" id="SignalP"/>
    </source>
</evidence>
<dbReference type="GO" id="GO:0009279">
    <property type="term" value="C:cell outer membrane"/>
    <property type="evidence" value="ECO:0007669"/>
    <property type="project" value="UniProtKB-SubCell"/>
</dbReference>
<dbReference type="InterPro" id="IPR027385">
    <property type="entry name" value="Beta-barrel_OMP"/>
</dbReference>
<dbReference type="PANTHER" id="PTHR34001:SF3">
    <property type="entry name" value="BLL7405 PROTEIN"/>
    <property type="match status" value="1"/>
</dbReference>
<evidence type="ECO:0000313" key="9">
    <source>
        <dbReference type="Proteomes" id="UP000193978"/>
    </source>
</evidence>
<evidence type="ECO:0000259" key="7">
    <source>
        <dbReference type="Pfam" id="PF13505"/>
    </source>
</evidence>
<dbReference type="OrthoDB" id="9815357at2"/>
<dbReference type="PANTHER" id="PTHR34001">
    <property type="entry name" value="BLL7405 PROTEIN"/>
    <property type="match status" value="1"/>
</dbReference>
<dbReference type="Proteomes" id="UP000193978">
    <property type="component" value="Chromosome"/>
</dbReference>
<dbReference type="RefSeq" id="WP_085773058.1">
    <property type="nucleotide sequence ID" value="NZ_AP027149.1"/>
</dbReference>
<reference evidence="8 9" key="1">
    <citation type="submission" date="2017-02" db="EMBL/GenBank/DDBJ databases">
        <authorList>
            <person name="Peterson S.W."/>
        </authorList>
    </citation>
    <scope>NUCLEOTIDE SEQUENCE [LARGE SCALE GENOMIC DNA]</scope>
    <source>
        <strain evidence="8 9">S285</strain>
    </source>
</reference>